<feature type="transmembrane region" description="Helical" evidence="1">
    <location>
        <begin position="373"/>
        <end position="391"/>
    </location>
</feature>
<dbReference type="EMBL" id="RQPI01000003">
    <property type="protein sequence ID" value="RQW12309.1"/>
    <property type="molecule type" value="Genomic_DNA"/>
</dbReference>
<feature type="transmembrane region" description="Helical" evidence="1">
    <location>
        <begin position="57"/>
        <end position="75"/>
    </location>
</feature>
<dbReference type="InterPro" id="IPR010288">
    <property type="entry name" value="EcsB_ABC"/>
</dbReference>
<keyword evidence="3" id="KW-1185">Reference proteome</keyword>
<evidence type="ECO:0000256" key="1">
    <source>
        <dbReference type="SAM" id="Phobius"/>
    </source>
</evidence>
<dbReference type="AlphaFoldDB" id="A0A3N9P920"/>
<comment type="caution">
    <text evidence="2">The sequence shown here is derived from an EMBL/GenBank/DDBJ whole genome shotgun (WGS) entry which is preliminary data.</text>
</comment>
<accession>A0A3N9P920</accession>
<keyword evidence="1" id="KW-0812">Transmembrane</keyword>
<feature type="transmembrane region" description="Helical" evidence="1">
    <location>
        <begin position="21"/>
        <end position="45"/>
    </location>
</feature>
<feature type="transmembrane region" description="Helical" evidence="1">
    <location>
        <begin position="110"/>
        <end position="127"/>
    </location>
</feature>
<proteinExistence type="predicted"/>
<feature type="transmembrane region" description="Helical" evidence="1">
    <location>
        <begin position="278"/>
        <end position="297"/>
    </location>
</feature>
<feature type="transmembrane region" description="Helical" evidence="1">
    <location>
        <begin position="133"/>
        <end position="153"/>
    </location>
</feature>
<evidence type="ECO:0000313" key="2">
    <source>
        <dbReference type="EMBL" id="RQW12309.1"/>
    </source>
</evidence>
<keyword evidence="1" id="KW-1133">Transmembrane helix</keyword>
<feature type="transmembrane region" description="Helical" evidence="1">
    <location>
        <begin position="303"/>
        <end position="322"/>
    </location>
</feature>
<dbReference type="Pfam" id="PF05975">
    <property type="entry name" value="EcsB"/>
    <property type="match status" value="1"/>
</dbReference>
<dbReference type="RefSeq" id="WP_124695042.1">
    <property type="nucleotide sequence ID" value="NZ_JBHUFE010000003.1"/>
</dbReference>
<dbReference type="OrthoDB" id="2447941at2"/>
<dbReference type="PIRSF" id="PIRSF037259">
    <property type="entry name" value="EcsB_ABC"/>
    <property type="match status" value="1"/>
</dbReference>
<sequence length="407" mass="45523">MDLRKLQGERRSREAGKLLPYAGYIIQSGVAVVLLFILIAFSAWYTSVLKDVPAGVPIRWIMLAALLPAAVHSSFRTYLQPADAVFLLPQEHRMHEYFAPAWTRGTVWKGLRLLMALLILWPLYIRTEESPKSLLITAALLLGVKLLSAYGCWRELKMLSPAASAGYRLLRWAVGGLIIAAWLWQPFHKGLGFSMLLAAAYLAALAVPARHAVPWERLSAQEKVQSGRAQMLLGWFVEVPGRQQRVYSRRWLSRWGAELPWRRDSAYRYLLTKSFARGDILGIVLRLGLLALALEWWNRGSLVGAGIYLFFLFIVGVQLSALSKLHGDSFWLTVYPLPENSRSRSTVSFVFRAHLALALVLWLPFVAAAGSGMLPRALGTLAAGAALVLIVRARLGRKMRSSDDDDF</sequence>
<protein>
    <submittedName>
        <fullName evidence="2">ABC transporter permease</fullName>
    </submittedName>
</protein>
<dbReference type="GO" id="GO:0016020">
    <property type="term" value="C:membrane"/>
    <property type="evidence" value="ECO:0007669"/>
    <property type="project" value="InterPro"/>
</dbReference>
<evidence type="ECO:0000313" key="3">
    <source>
        <dbReference type="Proteomes" id="UP000282529"/>
    </source>
</evidence>
<dbReference type="Proteomes" id="UP000282529">
    <property type="component" value="Unassembled WGS sequence"/>
</dbReference>
<feature type="transmembrane region" description="Helical" evidence="1">
    <location>
        <begin position="165"/>
        <end position="184"/>
    </location>
</feature>
<name>A0A3N9P920_9BACL</name>
<organism evidence="2 3">
    <name type="scientific">Paenibacillus rhizophilus</name>
    <dbReference type="NCBI Taxonomy" id="1850366"/>
    <lineage>
        <taxon>Bacteria</taxon>
        <taxon>Bacillati</taxon>
        <taxon>Bacillota</taxon>
        <taxon>Bacilli</taxon>
        <taxon>Bacillales</taxon>
        <taxon>Paenibacillaceae</taxon>
        <taxon>Paenibacillus</taxon>
    </lineage>
</organism>
<keyword evidence="1" id="KW-0472">Membrane</keyword>
<feature type="transmembrane region" description="Helical" evidence="1">
    <location>
        <begin position="349"/>
        <end position="367"/>
    </location>
</feature>
<gene>
    <name evidence="2" type="ORF">EH198_08120</name>
</gene>
<feature type="transmembrane region" description="Helical" evidence="1">
    <location>
        <begin position="190"/>
        <end position="209"/>
    </location>
</feature>
<reference evidence="2 3" key="1">
    <citation type="submission" date="2018-11" db="EMBL/GenBank/DDBJ databases">
        <title>Genome sequence of strain 7197.</title>
        <authorList>
            <person name="Gao J."/>
            <person name="Sun J."/>
        </authorList>
    </citation>
    <scope>NUCLEOTIDE SEQUENCE [LARGE SCALE GENOMIC DNA]</scope>
    <source>
        <strain evidence="2 3">7197</strain>
    </source>
</reference>